<keyword evidence="3" id="KW-1185">Reference proteome</keyword>
<organism evidence="2 3">
    <name type="scientific">Nitrospira defluvii</name>
    <dbReference type="NCBI Taxonomy" id="330214"/>
    <lineage>
        <taxon>Bacteria</taxon>
        <taxon>Pseudomonadati</taxon>
        <taxon>Nitrospirota</taxon>
        <taxon>Nitrospiria</taxon>
        <taxon>Nitrospirales</taxon>
        <taxon>Nitrospiraceae</taxon>
        <taxon>Nitrospira</taxon>
    </lineage>
</organism>
<reference evidence="2 3" key="1">
    <citation type="submission" date="2021-02" db="EMBL/GenBank/DDBJ databases">
        <authorList>
            <person name="Han P."/>
        </authorList>
    </citation>
    <scope>NUCLEOTIDE SEQUENCE [LARGE SCALE GENOMIC DNA]</scope>
    <source>
        <strain evidence="2">Candidatus Nitrospira sp. ZN2</strain>
    </source>
</reference>
<dbReference type="RefSeq" id="WP_213040988.1">
    <property type="nucleotide sequence ID" value="NZ_CAJNBJ010000001.1"/>
</dbReference>
<evidence type="ECO:0000313" key="3">
    <source>
        <dbReference type="Proteomes" id="UP000675880"/>
    </source>
</evidence>
<dbReference type="EMBL" id="CAJNBJ010000001">
    <property type="protein sequence ID" value="CAE6711024.1"/>
    <property type="molecule type" value="Genomic_DNA"/>
</dbReference>
<protein>
    <recommendedName>
        <fullName evidence="1">DUF5069 domain-containing protein</fullName>
    </recommendedName>
</protein>
<feature type="domain" description="DUF5069" evidence="1">
    <location>
        <begin position="16"/>
        <end position="151"/>
    </location>
</feature>
<evidence type="ECO:0000313" key="2">
    <source>
        <dbReference type="EMBL" id="CAE6711024.1"/>
    </source>
</evidence>
<comment type="caution">
    <text evidence="2">The sequence shown here is derived from an EMBL/GenBank/DDBJ whole genome shotgun (WGS) entry which is preliminary data.</text>
</comment>
<evidence type="ECO:0000259" key="1">
    <source>
        <dbReference type="Pfam" id="PF16798"/>
    </source>
</evidence>
<dbReference type="Pfam" id="PF16798">
    <property type="entry name" value="DUF5069"/>
    <property type="match status" value="1"/>
</dbReference>
<dbReference type="Proteomes" id="UP000675880">
    <property type="component" value="Unassembled WGS sequence"/>
</dbReference>
<gene>
    <name evidence="2" type="ORF">NSPZN2_11215</name>
</gene>
<dbReference type="InterPro" id="IPR031849">
    <property type="entry name" value="DUF5069"/>
</dbReference>
<name>A0ABM8QR90_9BACT</name>
<sequence length="152" mass="17618">MIGMEQVRKLAKDLTKTYPRSPREMLGGYVIAARCADKCRAFLLGINGEYNYWPCSLASLLFAYTGIAPDQFKEVVATGATDEELGTWLKVHSKVQDRQAIIEWNNKMRDLRLSEMAPSVQAYMEDYIPKYVPTHRPVYTYFDVYDLEEKRF</sequence>
<proteinExistence type="predicted"/>
<accession>A0ABM8QR90</accession>